<feature type="compositionally biased region" description="Polar residues" evidence="1">
    <location>
        <begin position="111"/>
        <end position="121"/>
    </location>
</feature>
<dbReference type="AlphaFoldDB" id="A0A165P0F9"/>
<dbReference type="Proteomes" id="UP000076761">
    <property type="component" value="Unassembled WGS sequence"/>
</dbReference>
<evidence type="ECO:0008006" key="4">
    <source>
        <dbReference type="Google" id="ProtNLM"/>
    </source>
</evidence>
<sequence length="218" mass="23892">MFAMDDITLKYQLSLPFLLQPTSPSLAALHACRLRRTHPQASTLRDTHCLQCGYLLSDGLSEVRTARARKKRRVSGGLMPKVLRKVCGSCDHVQLYPLDDGNAKLFPKAGKNTNRSGQTGRATELMRAGASSSSISKKDHDILPASSRETSVSRTEQKPSPSPRSASPSVTDPVQVKRPKKKSGLQELLAKNRERERQEQARKGNEQDGGLASFLSGL</sequence>
<organism evidence="2 3">
    <name type="scientific">Neolentinus lepideus HHB14362 ss-1</name>
    <dbReference type="NCBI Taxonomy" id="1314782"/>
    <lineage>
        <taxon>Eukaryota</taxon>
        <taxon>Fungi</taxon>
        <taxon>Dikarya</taxon>
        <taxon>Basidiomycota</taxon>
        <taxon>Agaricomycotina</taxon>
        <taxon>Agaricomycetes</taxon>
        <taxon>Gloeophyllales</taxon>
        <taxon>Gloeophyllaceae</taxon>
        <taxon>Neolentinus</taxon>
    </lineage>
</organism>
<feature type="region of interest" description="Disordered" evidence="1">
    <location>
        <begin position="107"/>
        <end position="218"/>
    </location>
</feature>
<dbReference type="EMBL" id="KV425621">
    <property type="protein sequence ID" value="KZT20356.1"/>
    <property type="molecule type" value="Genomic_DNA"/>
</dbReference>
<evidence type="ECO:0000256" key="1">
    <source>
        <dbReference type="SAM" id="MobiDB-lite"/>
    </source>
</evidence>
<dbReference type="InParanoid" id="A0A165P0F9"/>
<feature type="compositionally biased region" description="Basic and acidic residues" evidence="1">
    <location>
        <begin position="190"/>
        <end position="206"/>
    </location>
</feature>
<proteinExistence type="predicted"/>
<gene>
    <name evidence="2" type="ORF">NEOLEDRAFT_872848</name>
</gene>
<name>A0A165P0F9_9AGAM</name>
<evidence type="ECO:0000313" key="2">
    <source>
        <dbReference type="EMBL" id="KZT20356.1"/>
    </source>
</evidence>
<reference evidence="2 3" key="1">
    <citation type="journal article" date="2016" name="Mol. Biol. Evol.">
        <title>Comparative Genomics of Early-Diverging Mushroom-Forming Fungi Provides Insights into the Origins of Lignocellulose Decay Capabilities.</title>
        <authorList>
            <person name="Nagy L.G."/>
            <person name="Riley R."/>
            <person name="Tritt A."/>
            <person name="Adam C."/>
            <person name="Daum C."/>
            <person name="Floudas D."/>
            <person name="Sun H."/>
            <person name="Yadav J.S."/>
            <person name="Pangilinan J."/>
            <person name="Larsson K.H."/>
            <person name="Matsuura K."/>
            <person name="Barry K."/>
            <person name="Labutti K."/>
            <person name="Kuo R."/>
            <person name="Ohm R.A."/>
            <person name="Bhattacharya S.S."/>
            <person name="Shirouzu T."/>
            <person name="Yoshinaga Y."/>
            <person name="Martin F.M."/>
            <person name="Grigoriev I.V."/>
            <person name="Hibbett D.S."/>
        </authorList>
    </citation>
    <scope>NUCLEOTIDE SEQUENCE [LARGE SCALE GENOMIC DNA]</scope>
    <source>
        <strain evidence="2 3">HHB14362 ss-1</strain>
    </source>
</reference>
<protein>
    <recommendedName>
        <fullName evidence="4">Rpr2-domain-containing protein</fullName>
    </recommendedName>
</protein>
<dbReference type="STRING" id="1314782.A0A165P0F9"/>
<dbReference type="OrthoDB" id="2685617at2759"/>
<evidence type="ECO:0000313" key="3">
    <source>
        <dbReference type="Proteomes" id="UP000076761"/>
    </source>
</evidence>
<keyword evidence="3" id="KW-1185">Reference proteome</keyword>
<accession>A0A165P0F9</accession>